<evidence type="ECO:0000259" key="2">
    <source>
        <dbReference type="Pfam" id="PF01266"/>
    </source>
</evidence>
<dbReference type="Gene3D" id="3.50.50.60">
    <property type="entry name" value="FAD/NAD(P)-binding domain"/>
    <property type="match status" value="1"/>
</dbReference>
<feature type="domain" description="FAD dependent oxidoreductase" evidence="2">
    <location>
        <begin position="43"/>
        <end position="393"/>
    </location>
</feature>
<dbReference type="AlphaFoldDB" id="A0AB74UDD5"/>
<dbReference type="SUPFAM" id="SSF51905">
    <property type="entry name" value="FAD/NAD(P)-binding domain"/>
    <property type="match status" value="1"/>
</dbReference>
<dbReference type="PANTHER" id="PTHR13847">
    <property type="entry name" value="SARCOSINE DEHYDROGENASE-RELATED"/>
    <property type="match status" value="1"/>
</dbReference>
<sequence length="437" mass="46486">MTLAPHLAPHLVTHPAHRSACGWQALLPARPPGPSQRGDERADLVVVGAGYTGVAAARAYQALAPERRVVMLEAERVGDGSPGRNSGFMLEIALANDASSGALSRMATLNRLSREAMASLKAQVDTHAIDCQLTRSGTYRAARGAAGRAALASYAEFLHAAGLDYRHLDRAALAERLGTDYYAEGLYSPDCYLVQPAALIRGLVAALPPAVTCYEQSPALSLTRDGDGWRVSTPEGEIRTRQVMLANNAFARALGADRSRLTAIYTYAALTAPLAPERVAAVAGAPWGLLPAHRLGCTLRTTADRRLMIRAQYDYERERDPATVAAALATSLTARYPALADVGFERVWGGTTGLTYNGAPLWGEIGPGLYVSAGCNGGGIVKGSVLGEALARLALGRPAEDIPALFGRASWMPPAPIRRLAFEAIRRVEQRRGRDEA</sequence>
<organism evidence="3">
    <name type="scientific">Salinicola endophyticus</name>
    <dbReference type="NCBI Taxonomy" id="1949083"/>
    <lineage>
        <taxon>Bacteria</taxon>
        <taxon>Pseudomonadati</taxon>
        <taxon>Pseudomonadota</taxon>
        <taxon>Gammaproteobacteria</taxon>
        <taxon>Oceanospirillales</taxon>
        <taxon>Halomonadaceae</taxon>
        <taxon>Salinicola</taxon>
    </lineage>
</organism>
<dbReference type="GO" id="GO:0005737">
    <property type="term" value="C:cytoplasm"/>
    <property type="evidence" value="ECO:0007669"/>
    <property type="project" value="TreeGrafter"/>
</dbReference>
<gene>
    <name evidence="3" type="ORF">ABV408_15995</name>
</gene>
<dbReference type="GO" id="GO:0016491">
    <property type="term" value="F:oxidoreductase activity"/>
    <property type="evidence" value="ECO:0007669"/>
    <property type="project" value="UniProtKB-KW"/>
</dbReference>
<name>A0AB74UDD5_9GAMM</name>
<protein>
    <submittedName>
        <fullName evidence="3">FAD-binding oxidoreductase</fullName>
        <ecNumber evidence="3">1.-.-.-</ecNumber>
    </submittedName>
</protein>
<keyword evidence="1 3" id="KW-0560">Oxidoreductase</keyword>
<dbReference type="EC" id="1.-.-.-" evidence="3"/>
<reference evidence="3" key="1">
    <citation type="submission" date="2024-06" db="EMBL/GenBank/DDBJ databases">
        <title>Complete genome of Salinicola endophyticus HNIBRBA4755.</title>
        <authorList>
            <person name="Shin S.Y."/>
            <person name="Kang H."/>
            <person name="Song J."/>
        </authorList>
    </citation>
    <scope>NUCLEOTIDE SEQUENCE</scope>
    <source>
        <strain evidence="3">HNIBRBA4755</strain>
    </source>
</reference>
<dbReference type="InterPro" id="IPR036188">
    <property type="entry name" value="FAD/NAD-bd_sf"/>
</dbReference>
<accession>A0AB74UDD5</accession>
<dbReference type="Gene3D" id="3.30.9.10">
    <property type="entry name" value="D-Amino Acid Oxidase, subunit A, domain 2"/>
    <property type="match status" value="1"/>
</dbReference>
<dbReference type="Pfam" id="PF01266">
    <property type="entry name" value="DAO"/>
    <property type="match status" value="1"/>
</dbReference>
<proteinExistence type="predicted"/>
<dbReference type="InterPro" id="IPR006076">
    <property type="entry name" value="FAD-dep_OxRdtase"/>
</dbReference>
<dbReference type="EMBL" id="CP159578">
    <property type="protein sequence ID" value="XCJ78925.1"/>
    <property type="molecule type" value="Genomic_DNA"/>
</dbReference>
<dbReference type="RefSeq" id="WP_353979879.1">
    <property type="nucleotide sequence ID" value="NZ_CP159578.1"/>
</dbReference>
<dbReference type="PANTHER" id="PTHR13847:SF281">
    <property type="entry name" value="FAD DEPENDENT OXIDOREDUCTASE DOMAIN-CONTAINING PROTEIN"/>
    <property type="match status" value="1"/>
</dbReference>
<evidence type="ECO:0000313" key="3">
    <source>
        <dbReference type="EMBL" id="XCJ78925.1"/>
    </source>
</evidence>
<evidence type="ECO:0000256" key="1">
    <source>
        <dbReference type="ARBA" id="ARBA00023002"/>
    </source>
</evidence>